<reference evidence="2" key="2">
    <citation type="submission" date="2023-05" db="EMBL/GenBank/DDBJ databases">
        <authorList>
            <consortium name="Lawrence Berkeley National Laboratory"/>
            <person name="Steindorff A."/>
            <person name="Hensen N."/>
            <person name="Bonometti L."/>
            <person name="Westerberg I."/>
            <person name="Brannstrom I.O."/>
            <person name="Guillou S."/>
            <person name="Cros-Aarteil S."/>
            <person name="Calhoun S."/>
            <person name="Haridas S."/>
            <person name="Kuo A."/>
            <person name="Mondo S."/>
            <person name="Pangilinan J."/>
            <person name="Riley R."/>
            <person name="Labutti K."/>
            <person name="Andreopoulos B."/>
            <person name="Lipzen A."/>
            <person name="Chen C."/>
            <person name="Yanf M."/>
            <person name="Daum C."/>
            <person name="Ng V."/>
            <person name="Clum A."/>
            <person name="Ohm R."/>
            <person name="Martin F."/>
            <person name="Silar P."/>
            <person name="Natvig D."/>
            <person name="Lalanne C."/>
            <person name="Gautier V."/>
            <person name="Ament-Velasquez S.L."/>
            <person name="Kruys A."/>
            <person name="Hutchinson M.I."/>
            <person name="Powell A.J."/>
            <person name="Barry K."/>
            <person name="Miller A.N."/>
            <person name="Grigoriev I.V."/>
            <person name="Debuchy R."/>
            <person name="Gladieux P."/>
            <person name="Thoren M.H."/>
            <person name="Johannesson H."/>
        </authorList>
    </citation>
    <scope>NUCLEOTIDE SEQUENCE</scope>
    <source>
        <strain evidence="2">CBS 532.94</strain>
    </source>
</reference>
<protein>
    <submittedName>
        <fullName evidence="2">Uncharacterized protein</fullName>
    </submittedName>
</protein>
<proteinExistence type="predicted"/>
<gene>
    <name evidence="2" type="ORF">C8A03DRAFT_32945</name>
</gene>
<accession>A0AAN7CCY0</accession>
<evidence type="ECO:0000313" key="2">
    <source>
        <dbReference type="EMBL" id="KAK4239022.1"/>
    </source>
</evidence>
<dbReference type="Proteomes" id="UP001303760">
    <property type="component" value="Unassembled WGS sequence"/>
</dbReference>
<dbReference type="EMBL" id="MU860076">
    <property type="protein sequence ID" value="KAK4239022.1"/>
    <property type="molecule type" value="Genomic_DNA"/>
</dbReference>
<evidence type="ECO:0000256" key="1">
    <source>
        <dbReference type="SAM" id="MobiDB-lite"/>
    </source>
</evidence>
<reference evidence="2" key="1">
    <citation type="journal article" date="2023" name="Mol. Phylogenet. Evol.">
        <title>Genome-scale phylogeny and comparative genomics of the fungal order Sordariales.</title>
        <authorList>
            <person name="Hensen N."/>
            <person name="Bonometti L."/>
            <person name="Westerberg I."/>
            <person name="Brannstrom I.O."/>
            <person name="Guillou S."/>
            <person name="Cros-Aarteil S."/>
            <person name="Calhoun S."/>
            <person name="Haridas S."/>
            <person name="Kuo A."/>
            <person name="Mondo S."/>
            <person name="Pangilinan J."/>
            <person name="Riley R."/>
            <person name="LaButti K."/>
            <person name="Andreopoulos B."/>
            <person name="Lipzen A."/>
            <person name="Chen C."/>
            <person name="Yan M."/>
            <person name="Daum C."/>
            <person name="Ng V."/>
            <person name="Clum A."/>
            <person name="Steindorff A."/>
            <person name="Ohm R.A."/>
            <person name="Martin F."/>
            <person name="Silar P."/>
            <person name="Natvig D.O."/>
            <person name="Lalanne C."/>
            <person name="Gautier V."/>
            <person name="Ament-Velasquez S.L."/>
            <person name="Kruys A."/>
            <person name="Hutchinson M.I."/>
            <person name="Powell A.J."/>
            <person name="Barry K."/>
            <person name="Miller A.N."/>
            <person name="Grigoriev I.V."/>
            <person name="Debuchy R."/>
            <person name="Gladieux P."/>
            <person name="Hiltunen Thoren M."/>
            <person name="Johannesson H."/>
        </authorList>
    </citation>
    <scope>NUCLEOTIDE SEQUENCE</scope>
    <source>
        <strain evidence="2">CBS 532.94</strain>
    </source>
</reference>
<comment type="caution">
    <text evidence="2">The sequence shown here is derived from an EMBL/GenBank/DDBJ whole genome shotgun (WGS) entry which is preliminary data.</text>
</comment>
<feature type="region of interest" description="Disordered" evidence="1">
    <location>
        <begin position="64"/>
        <end position="98"/>
    </location>
</feature>
<dbReference type="AlphaFoldDB" id="A0AAN7CCY0"/>
<sequence>MQALTQAMKRGDTDIVLDDQGVRQLIDSLYGLPHFGDDLKRIVRVNEKAAEATFREKSCNVTAGAHWTGQKRRAGRKGKVPGQADKGSSITRRPLRGR</sequence>
<organism evidence="2 3">
    <name type="scientific">Achaetomium macrosporum</name>
    <dbReference type="NCBI Taxonomy" id="79813"/>
    <lineage>
        <taxon>Eukaryota</taxon>
        <taxon>Fungi</taxon>
        <taxon>Dikarya</taxon>
        <taxon>Ascomycota</taxon>
        <taxon>Pezizomycotina</taxon>
        <taxon>Sordariomycetes</taxon>
        <taxon>Sordariomycetidae</taxon>
        <taxon>Sordariales</taxon>
        <taxon>Chaetomiaceae</taxon>
        <taxon>Achaetomium</taxon>
    </lineage>
</organism>
<keyword evidence="3" id="KW-1185">Reference proteome</keyword>
<name>A0AAN7CCY0_9PEZI</name>
<evidence type="ECO:0000313" key="3">
    <source>
        <dbReference type="Proteomes" id="UP001303760"/>
    </source>
</evidence>
<feature type="compositionally biased region" description="Basic residues" evidence="1">
    <location>
        <begin position="69"/>
        <end position="79"/>
    </location>
</feature>